<feature type="domain" description="Peptidase M14" evidence="2">
    <location>
        <begin position="6"/>
        <end position="85"/>
    </location>
</feature>
<evidence type="ECO:0000259" key="2">
    <source>
        <dbReference type="Pfam" id="PF00246"/>
    </source>
</evidence>
<dbReference type="GO" id="GO:0004181">
    <property type="term" value="F:metallocarboxypeptidase activity"/>
    <property type="evidence" value="ECO:0007669"/>
    <property type="project" value="InterPro"/>
</dbReference>
<dbReference type="Gene3D" id="3.40.630.10">
    <property type="entry name" value="Zn peptidases"/>
    <property type="match status" value="1"/>
</dbReference>
<keyword evidence="4" id="KW-1185">Reference proteome</keyword>
<dbReference type="Proteomes" id="UP000070444">
    <property type="component" value="Unassembled WGS sequence"/>
</dbReference>
<organism evidence="3 4">
    <name type="scientific">Conidiobolus coronatus (strain ATCC 28846 / CBS 209.66 / NRRL 28638)</name>
    <name type="common">Delacroixia coronata</name>
    <dbReference type="NCBI Taxonomy" id="796925"/>
    <lineage>
        <taxon>Eukaryota</taxon>
        <taxon>Fungi</taxon>
        <taxon>Fungi incertae sedis</taxon>
        <taxon>Zoopagomycota</taxon>
        <taxon>Entomophthoromycotina</taxon>
        <taxon>Entomophthoromycetes</taxon>
        <taxon>Entomophthorales</taxon>
        <taxon>Ancylistaceae</taxon>
        <taxon>Conidiobolus</taxon>
    </lineage>
</organism>
<dbReference type="InterPro" id="IPR000834">
    <property type="entry name" value="Peptidase_M14"/>
</dbReference>
<reference evidence="3 4" key="1">
    <citation type="journal article" date="2015" name="Genome Biol. Evol.">
        <title>Phylogenomic analyses indicate that early fungi evolved digesting cell walls of algal ancestors of land plants.</title>
        <authorList>
            <person name="Chang Y."/>
            <person name="Wang S."/>
            <person name="Sekimoto S."/>
            <person name="Aerts A.L."/>
            <person name="Choi C."/>
            <person name="Clum A."/>
            <person name="LaButti K.M."/>
            <person name="Lindquist E.A."/>
            <person name="Yee Ngan C."/>
            <person name="Ohm R.A."/>
            <person name="Salamov A.A."/>
            <person name="Grigoriev I.V."/>
            <person name="Spatafora J.W."/>
            <person name="Berbee M.L."/>
        </authorList>
    </citation>
    <scope>NUCLEOTIDE SEQUENCE [LARGE SCALE GENOMIC DNA]</scope>
    <source>
        <strain evidence="3 4">NRRL 28638</strain>
    </source>
</reference>
<proteinExistence type="inferred from homology"/>
<evidence type="ECO:0000313" key="3">
    <source>
        <dbReference type="EMBL" id="KXN71064.1"/>
    </source>
</evidence>
<dbReference type="GO" id="GO:0006508">
    <property type="term" value="P:proteolysis"/>
    <property type="evidence" value="ECO:0007669"/>
    <property type="project" value="InterPro"/>
</dbReference>
<dbReference type="OrthoDB" id="3626597at2759"/>
<accession>A0A137P7Z4</accession>
<dbReference type="GO" id="GO:0008270">
    <property type="term" value="F:zinc ion binding"/>
    <property type="evidence" value="ECO:0007669"/>
    <property type="project" value="InterPro"/>
</dbReference>
<protein>
    <recommendedName>
        <fullName evidence="2">Peptidase M14 domain-containing protein</fullName>
    </recommendedName>
</protein>
<sequence length="110" mass="12131">MREAKYDEQHLQLSKSIETGFKGKGYKFVSLNSAGLYPAGGALDDWMASKGKMVSFTIELCPDDDKIGFVLPEKKLLNCSKATWNGVLGFSKYLMEHFVPPNPPIDDGGI</sequence>
<dbReference type="SUPFAM" id="SSF53187">
    <property type="entry name" value="Zn-dependent exopeptidases"/>
    <property type="match status" value="1"/>
</dbReference>
<name>A0A137P7Z4_CONC2</name>
<dbReference type="AlphaFoldDB" id="A0A137P7Z4"/>
<comment type="similarity">
    <text evidence="1">Belongs to the peptidase M14 family.</text>
</comment>
<evidence type="ECO:0000256" key="1">
    <source>
        <dbReference type="ARBA" id="ARBA00005988"/>
    </source>
</evidence>
<dbReference type="Pfam" id="PF00246">
    <property type="entry name" value="Peptidase_M14"/>
    <property type="match status" value="1"/>
</dbReference>
<gene>
    <name evidence="3" type="ORF">CONCODRAFT_6297</name>
</gene>
<dbReference type="EMBL" id="KQ964485">
    <property type="protein sequence ID" value="KXN71064.1"/>
    <property type="molecule type" value="Genomic_DNA"/>
</dbReference>
<evidence type="ECO:0000313" key="4">
    <source>
        <dbReference type="Proteomes" id="UP000070444"/>
    </source>
</evidence>